<dbReference type="PANTHER" id="PTHR16222">
    <property type="entry name" value="ADP-RIBOSYLGLYCOHYDROLASE"/>
    <property type="match status" value="1"/>
</dbReference>
<comment type="caution">
    <text evidence="4">The sequence shown here is derived from an EMBL/GenBank/DDBJ whole genome shotgun (WGS) entry which is preliminary data.</text>
</comment>
<feature type="binding site" evidence="3">
    <location>
        <position position="53"/>
    </location>
    <ligand>
        <name>Mg(2+)</name>
        <dbReference type="ChEBI" id="CHEBI:18420"/>
        <label>1</label>
    </ligand>
</feature>
<keyword evidence="3" id="KW-0479">Metal-binding</keyword>
<feature type="binding site" evidence="3">
    <location>
        <position position="279"/>
    </location>
    <ligand>
        <name>Mg(2+)</name>
        <dbReference type="ChEBI" id="CHEBI:18420"/>
        <label>1</label>
    </ligand>
</feature>
<keyword evidence="3" id="KW-0460">Magnesium</keyword>
<dbReference type="Proteomes" id="UP000886721">
    <property type="component" value="Unassembled WGS sequence"/>
</dbReference>
<sequence>MLEKYKAAVFGLIVGDALGVPAEFKSRIEMKSHPVTDMMGYGTHQQPAGTWSDDSSMVVAAMEWLGEMQDNEPDYALLMDKFSNWLMYGDYTPYGETFDSGISTSRAIINYGKGMDPLQCGGKTDWDNGNGSLMRILPAALWKANELSKEEIDGTDFIYEVSALTHAHTRSKMGCLIYSKLIAELLYCQDRDKFDLVEKSMLACKKYFDSMDDEEVAHEKEKYGRLWDVAAFQQLDENEIKSSGYVVDTLEAAIWCFMNTDTYKDCVLKAVNLGEDTDTVAAVAGGLAGLYYGIEAIPQEWMNILPKKEWIDELIEKLL</sequence>
<dbReference type="AlphaFoldDB" id="A0A9D1WWS1"/>
<evidence type="ECO:0000313" key="4">
    <source>
        <dbReference type="EMBL" id="HIX68584.1"/>
    </source>
</evidence>
<feature type="binding site" evidence="3">
    <location>
        <position position="52"/>
    </location>
    <ligand>
        <name>Mg(2+)</name>
        <dbReference type="ChEBI" id="CHEBI:18420"/>
        <label>1</label>
    </ligand>
</feature>
<evidence type="ECO:0000256" key="3">
    <source>
        <dbReference type="PIRSR" id="PIRSR605502-1"/>
    </source>
</evidence>
<name>A0A9D1WWS1_9FIRM</name>
<organism evidence="4 5">
    <name type="scientific">Candidatus Anaerostipes excrementavium</name>
    <dbReference type="NCBI Taxonomy" id="2838463"/>
    <lineage>
        <taxon>Bacteria</taxon>
        <taxon>Bacillati</taxon>
        <taxon>Bacillota</taxon>
        <taxon>Clostridia</taxon>
        <taxon>Lachnospirales</taxon>
        <taxon>Lachnospiraceae</taxon>
        <taxon>Anaerostipes</taxon>
    </lineage>
</organism>
<dbReference type="EMBL" id="DXEM01000032">
    <property type="protein sequence ID" value="HIX68584.1"/>
    <property type="molecule type" value="Genomic_DNA"/>
</dbReference>
<feature type="binding site" evidence="3">
    <location>
        <position position="276"/>
    </location>
    <ligand>
        <name>Mg(2+)</name>
        <dbReference type="ChEBI" id="CHEBI:18420"/>
        <label>1</label>
    </ligand>
</feature>
<dbReference type="GO" id="GO:0016787">
    <property type="term" value="F:hydrolase activity"/>
    <property type="evidence" value="ECO:0007669"/>
    <property type="project" value="UniProtKB-KW"/>
</dbReference>
<dbReference type="InterPro" id="IPR050792">
    <property type="entry name" value="ADP-ribosylglycohydrolase"/>
</dbReference>
<reference evidence="4" key="2">
    <citation type="submission" date="2021-04" db="EMBL/GenBank/DDBJ databases">
        <authorList>
            <person name="Gilroy R."/>
        </authorList>
    </citation>
    <scope>NUCLEOTIDE SEQUENCE</scope>
    <source>
        <strain evidence="4">CHK191-13928</strain>
    </source>
</reference>
<dbReference type="Gene3D" id="1.10.4080.10">
    <property type="entry name" value="ADP-ribosylation/Crystallin J1"/>
    <property type="match status" value="1"/>
</dbReference>
<feature type="binding site" evidence="3">
    <location>
        <position position="278"/>
    </location>
    <ligand>
        <name>Mg(2+)</name>
        <dbReference type="ChEBI" id="CHEBI:18420"/>
        <label>1</label>
    </ligand>
</feature>
<dbReference type="InterPro" id="IPR036705">
    <property type="entry name" value="Ribosyl_crysJ1_sf"/>
</dbReference>
<proteinExistence type="inferred from homology"/>
<comment type="similarity">
    <text evidence="1">Belongs to the ADP-ribosylglycohydrolase family.</text>
</comment>
<comment type="cofactor">
    <cofactor evidence="3">
        <name>Mg(2+)</name>
        <dbReference type="ChEBI" id="CHEBI:18420"/>
    </cofactor>
    <text evidence="3">Binds 2 magnesium ions per subunit.</text>
</comment>
<keyword evidence="2" id="KW-0378">Hydrolase</keyword>
<evidence type="ECO:0000256" key="2">
    <source>
        <dbReference type="ARBA" id="ARBA00022801"/>
    </source>
</evidence>
<dbReference type="Pfam" id="PF03747">
    <property type="entry name" value="ADP_ribosyl_GH"/>
    <property type="match status" value="1"/>
</dbReference>
<evidence type="ECO:0000256" key="1">
    <source>
        <dbReference type="ARBA" id="ARBA00010702"/>
    </source>
</evidence>
<dbReference type="InterPro" id="IPR005502">
    <property type="entry name" value="Ribosyl_crysJ1"/>
</dbReference>
<protein>
    <submittedName>
        <fullName evidence="4">ADP-ribosylglycohydrolase family protein</fullName>
    </submittedName>
</protein>
<feature type="binding site" evidence="3">
    <location>
        <position position="54"/>
    </location>
    <ligand>
        <name>Mg(2+)</name>
        <dbReference type="ChEBI" id="CHEBI:18420"/>
        <label>1</label>
    </ligand>
</feature>
<reference evidence="4" key="1">
    <citation type="journal article" date="2021" name="PeerJ">
        <title>Extensive microbial diversity within the chicken gut microbiome revealed by metagenomics and culture.</title>
        <authorList>
            <person name="Gilroy R."/>
            <person name="Ravi A."/>
            <person name="Getino M."/>
            <person name="Pursley I."/>
            <person name="Horton D.L."/>
            <person name="Alikhan N.F."/>
            <person name="Baker D."/>
            <person name="Gharbi K."/>
            <person name="Hall N."/>
            <person name="Watson M."/>
            <person name="Adriaenssens E.M."/>
            <person name="Foster-Nyarko E."/>
            <person name="Jarju S."/>
            <person name="Secka A."/>
            <person name="Antonio M."/>
            <person name="Oren A."/>
            <person name="Chaudhuri R.R."/>
            <person name="La Ragione R."/>
            <person name="Hildebrand F."/>
            <person name="Pallen M.J."/>
        </authorList>
    </citation>
    <scope>NUCLEOTIDE SEQUENCE</scope>
    <source>
        <strain evidence="4">CHK191-13928</strain>
    </source>
</reference>
<accession>A0A9D1WWS1</accession>
<gene>
    <name evidence="4" type="ORF">H9735_10760</name>
</gene>
<evidence type="ECO:0000313" key="5">
    <source>
        <dbReference type="Proteomes" id="UP000886721"/>
    </source>
</evidence>
<dbReference type="GO" id="GO:0046872">
    <property type="term" value="F:metal ion binding"/>
    <property type="evidence" value="ECO:0007669"/>
    <property type="project" value="UniProtKB-KW"/>
</dbReference>
<dbReference type="PANTHER" id="PTHR16222:SF24">
    <property type="entry name" value="ADP-RIBOSYLHYDROLASE ARH3"/>
    <property type="match status" value="1"/>
</dbReference>
<dbReference type="SUPFAM" id="SSF101478">
    <property type="entry name" value="ADP-ribosylglycohydrolase"/>
    <property type="match status" value="1"/>
</dbReference>